<protein>
    <submittedName>
        <fullName evidence="1">Uncharacterized protein</fullName>
    </submittedName>
</protein>
<dbReference type="RefSeq" id="WP_163664507.1">
    <property type="nucleotide sequence ID" value="NZ_QZCE01000002.1"/>
</dbReference>
<comment type="caution">
    <text evidence="1">The sequence shown here is derived from an EMBL/GenBank/DDBJ whole genome shotgun (WGS) entry which is preliminary data.</text>
</comment>
<sequence>MFLEQTVPLHVALGVSDLGHDVQVVADPGIFGKGQLILRLENGVLAAKSELQADGMAPSM</sequence>
<dbReference type="Proteomes" id="UP000473574">
    <property type="component" value="Unassembled WGS sequence"/>
</dbReference>
<dbReference type="EMBL" id="QZCE01000002">
    <property type="protein sequence ID" value="NEZ64322.1"/>
    <property type="molecule type" value="Genomic_DNA"/>
</dbReference>
<evidence type="ECO:0000313" key="2">
    <source>
        <dbReference type="Proteomes" id="UP000473574"/>
    </source>
</evidence>
<gene>
    <name evidence="1" type="ORF">D0962_16235</name>
</gene>
<reference evidence="1 2" key="1">
    <citation type="journal article" date="2020" name="Microb. Ecol.">
        <title>Ecogenomics of the Marine Benthic Filamentous Cyanobacterium Adonisia.</title>
        <authorList>
            <person name="Walter J.M."/>
            <person name="Coutinho F.H."/>
            <person name="Leomil L."/>
            <person name="Hargreaves P.I."/>
            <person name="Campeao M.E."/>
            <person name="Vieira V.V."/>
            <person name="Silva B.S."/>
            <person name="Fistarol G.O."/>
            <person name="Salomon P.S."/>
            <person name="Sawabe T."/>
            <person name="Mino S."/>
            <person name="Hosokawa M."/>
            <person name="Miyashita H."/>
            <person name="Maruyama F."/>
            <person name="van Verk M.C."/>
            <person name="Dutilh B.E."/>
            <person name="Thompson C.C."/>
            <person name="Thompson F.L."/>
        </authorList>
    </citation>
    <scope>NUCLEOTIDE SEQUENCE [LARGE SCALE GENOMIC DNA]</scope>
    <source>
        <strain evidence="1 2">CCMR0082</strain>
    </source>
</reference>
<dbReference type="AlphaFoldDB" id="A0A6M0S982"/>
<organism evidence="1 2">
    <name type="scientific">Adonisia turfae CCMR0082</name>
    <dbReference type="NCBI Taxonomy" id="2304604"/>
    <lineage>
        <taxon>Bacteria</taxon>
        <taxon>Bacillati</taxon>
        <taxon>Cyanobacteriota</taxon>
        <taxon>Adonisia</taxon>
        <taxon>Adonisia turfae</taxon>
    </lineage>
</organism>
<evidence type="ECO:0000313" key="1">
    <source>
        <dbReference type="EMBL" id="NEZ64322.1"/>
    </source>
</evidence>
<name>A0A6M0S982_9CYAN</name>
<accession>A0A6M0S982</accession>
<proteinExistence type="predicted"/>